<feature type="transmembrane region" description="Helical" evidence="1">
    <location>
        <begin position="77"/>
        <end position="97"/>
    </location>
</feature>
<dbReference type="InterPro" id="IPR029032">
    <property type="entry name" value="AhpD-like"/>
</dbReference>
<evidence type="ECO:0000259" key="2">
    <source>
        <dbReference type="Pfam" id="PF02627"/>
    </source>
</evidence>
<dbReference type="Gene3D" id="1.20.1290.10">
    <property type="entry name" value="AhpD-like"/>
    <property type="match status" value="1"/>
</dbReference>
<dbReference type="EMBL" id="LNQR01000103">
    <property type="protein sequence ID" value="KWT79632.1"/>
    <property type="molecule type" value="Genomic_DNA"/>
</dbReference>
<reference evidence="3 4" key="1">
    <citation type="submission" date="2015-11" db="EMBL/GenBank/DDBJ databases">
        <authorList>
            <person name="Lin W."/>
        </authorList>
    </citation>
    <scope>NUCLEOTIDE SEQUENCE [LARGE SCALE GENOMIC DNA]</scope>
    <source>
        <strain evidence="3 4">HCH-1</strain>
    </source>
</reference>
<keyword evidence="4" id="KW-1185">Reference proteome</keyword>
<protein>
    <submittedName>
        <fullName evidence="3">Alkylhydroperoxidase</fullName>
    </submittedName>
</protein>
<dbReference type="PANTHER" id="PTHR33930">
    <property type="entry name" value="ALKYL HYDROPEROXIDE REDUCTASE AHPD"/>
    <property type="match status" value="1"/>
</dbReference>
<organism evidence="3 4">
    <name type="scientific">Candidatus Magnetominusculus xianensis</name>
    <dbReference type="NCBI Taxonomy" id="1748249"/>
    <lineage>
        <taxon>Bacteria</taxon>
        <taxon>Pseudomonadati</taxon>
        <taxon>Nitrospirota</taxon>
        <taxon>Nitrospiria</taxon>
        <taxon>Nitrospirales</taxon>
        <taxon>Nitrospiraceae</taxon>
        <taxon>Candidatus Magnetominusculus</taxon>
    </lineage>
</organism>
<name>A0ABR5SCH0_9BACT</name>
<comment type="caution">
    <text evidence="3">The sequence shown here is derived from an EMBL/GenBank/DDBJ whole genome shotgun (WGS) entry which is preliminary data.</text>
</comment>
<evidence type="ECO:0000313" key="4">
    <source>
        <dbReference type="Proteomes" id="UP000060487"/>
    </source>
</evidence>
<keyword evidence="1" id="KW-1133">Transmembrane helix</keyword>
<sequence length="104" mass="10925">MKKIPAHYAKLKERHGSLLEAVETLGKAAKAAGPIDAMTAELIQLAAAVAIRSEGSVHSHTRRALSHGATPEQLRHAAILLTSVVGFPAVAAALTWIDDVIEDA</sequence>
<gene>
    <name evidence="3" type="ORF">ASN18_2729</name>
</gene>
<accession>A0ABR5SCH0</accession>
<evidence type="ECO:0000313" key="3">
    <source>
        <dbReference type="EMBL" id="KWT79632.1"/>
    </source>
</evidence>
<proteinExistence type="predicted"/>
<keyword evidence="1" id="KW-0812">Transmembrane</keyword>
<dbReference type="SUPFAM" id="SSF69118">
    <property type="entry name" value="AhpD-like"/>
    <property type="match status" value="1"/>
</dbReference>
<dbReference type="Proteomes" id="UP000060487">
    <property type="component" value="Unassembled WGS sequence"/>
</dbReference>
<dbReference type="PANTHER" id="PTHR33930:SF2">
    <property type="entry name" value="BLR3452 PROTEIN"/>
    <property type="match status" value="1"/>
</dbReference>
<keyword evidence="1" id="KW-0472">Membrane</keyword>
<dbReference type="InterPro" id="IPR003779">
    <property type="entry name" value="CMD-like"/>
</dbReference>
<dbReference type="Pfam" id="PF02627">
    <property type="entry name" value="CMD"/>
    <property type="match status" value="1"/>
</dbReference>
<feature type="domain" description="Carboxymuconolactone decarboxylase-like" evidence="2">
    <location>
        <begin position="18"/>
        <end position="98"/>
    </location>
</feature>
<evidence type="ECO:0000256" key="1">
    <source>
        <dbReference type="SAM" id="Phobius"/>
    </source>
</evidence>